<protein>
    <recommendedName>
        <fullName evidence="1">Beta-lactamase-related domain-containing protein</fullName>
    </recommendedName>
</protein>
<organism evidence="2 3">
    <name type="scientific">Herbaspirillum hiltneri N3</name>
    <dbReference type="NCBI Taxonomy" id="1262470"/>
    <lineage>
        <taxon>Bacteria</taxon>
        <taxon>Pseudomonadati</taxon>
        <taxon>Pseudomonadota</taxon>
        <taxon>Betaproteobacteria</taxon>
        <taxon>Burkholderiales</taxon>
        <taxon>Oxalobacteraceae</taxon>
        <taxon>Herbaspirillum</taxon>
    </lineage>
</organism>
<keyword evidence="3" id="KW-1185">Reference proteome</keyword>
<dbReference type="Pfam" id="PF00144">
    <property type="entry name" value="Beta-lactamase"/>
    <property type="match status" value="1"/>
</dbReference>
<reference evidence="3" key="1">
    <citation type="journal article" date="2015" name="Genome Announc.">
        <title>Complete Genome Sequence of Herbaspirillum hiltneri N3 (DSM 17495), Isolated from Surface-Sterilized Wheat Roots.</title>
        <authorList>
            <person name="Guizelini D."/>
            <person name="Saizaki P.M."/>
            <person name="Coimbra N.A."/>
            <person name="Weiss V.A."/>
            <person name="Faoro H."/>
            <person name="Sfeir M.Z."/>
            <person name="Baura V.A."/>
            <person name="Monteiro R.A."/>
            <person name="Chubatsu L.S."/>
            <person name="Souza E.M."/>
            <person name="Cruz L.M."/>
            <person name="Pedrosa F.O."/>
            <person name="Raittz R.T."/>
            <person name="Marchaukoski J.N."/>
            <person name="Steffens M.B."/>
        </authorList>
    </citation>
    <scope>NUCLEOTIDE SEQUENCE [LARGE SCALE GENOMIC DNA]</scope>
    <source>
        <strain evidence="3">N3</strain>
    </source>
</reference>
<dbReference type="InterPro" id="IPR012338">
    <property type="entry name" value="Beta-lactam/transpept-like"/>
</dbReference>
<dbReference type="InterPro" id="IPR050789">
    <property type="entry name" value="Diverse_Enzym_Activities"/>
</dbReference>
<sequence>MGAALVLIALSYAATGVARLPSPPALIGLALDWQPPSRSWEYFDGAPVAAAAVPAVFEERKIGLAPEVAWRGGGRIGFADFLRETHTNALLVVQHGRLVYEHYPQGAQRATVFPSYSVAKSMLSDLVGVALAEGKIAALSDPVRKYVPGLPEKFATLTVDDLLNMRSGIRVEEKYDSAFSQIAYMYITTDLKRFLRGLDKTAFTPGQGFTYRSVDYLLLGMVLSAATGEPATRYLERKLWQPMGAAYGASWSVDSKKQGVEKSFCCVNARAVDFARYGLLHLHQGRAGDVQVLPAAWMQRPPEAGAADADFAYGRGWWLPRQPAARDGGSAPRDYTAIGIHGQYVYIDPVSDTVIVKLSDHGNEQDEALTVAAFRSIVAALPAGEP</sequence>
<proteinExistence type="predicted"/>
<feature type="domain" description="Beta-lactamase-related" evidence="1">
    <location>
        <begin position="89"/>
        <end position="364"/>
    </location>
</feature>
<gene>
    <name evidence="2" type="ORF">F506_22125</name>
</gene>
<dbReference type="Proteomes" id="UP000063429">
    <property type="component" value="Chromosome"/>
</dbReference>
<dbReference type="InterPro" id="IPR001466">
    <property type="entry name" value="Beta-lactam-related"/>
</dbReference>
<dbReference type="EMBL" id="CP011409">
    <property type="protein sequence ID" value="AKZ65578.1"/>
    <property type="molecule type" value="Genomic_DNA"/>
</dbReference>
<dbReference type="PANTHER" id="PTHR43283">
    <property type="entry name" value="BETA-LACTAMASE-RELATED"/>
    <property type="match status" value="1"/>
</dbReference>
<evidence type="ECO:0000313" key="2">
    <source>
        <dbReference type="EMBL" id="AKZ65578.1"/>
    </source>
</evidence>
<dbReference type="PANTHER" id="PTHR43283:SF14">
    <property type="entry name" value="BLL8153 PROTEIN"/>
    <property type="match status" value="1"/>
</dbReference>
<dbReference type="Gene3D" id="3.40.710.10">
    <property type="entry name" value="DD-peptidase/beta-lactamase superfamily"/>
    <property type="match status" value="1"/>
</dbReference>
<evidence type="ECO:0000259" key="1">
    <source>
        <dbReference type="Pfam" id="PF00144"/>
    </source>
</evidence>
<name>A0ABN4I3H4_9BURK</name>
<accession>A0ABN4I3H4</accession>
<dbReference type="SUPFAM" id="SSF56601">
    <property type="entry name" value="beta-lactamase/transpeptidase-like"/>
    <property type="match status" value="1"/>
</dbReference>
<evidence type="ECO:0000313" key="3">
    <source>
        <dbReference type="Proteomes" id="UP000063429"/>
    </source>
</evidence>